<dbReference type="Pfam" id="PF07519">
    <property type="entry name" value="Tannase"/>
    <property type="match status" value="1"/>
</dbReference>
<evidence type="ECO:0000313" key="10">
    <source>
        <dbReference type="Proteomes" id="UP000475385"/>
    </source>
</evidence>
<evidence type="ECO:0000256" key="8">
    <source>
        <dbReference type="SAM" id="SignalP"/>
    </source>
</evidence>
<evidence type="ECO:0000256" key="3">
    <source>
        <dbReference type="ARBA" id="ARBA00022723"/>
    </source>
</evidence>
<keyword evidence="3" id="KW-0479">Metal-binding</keyword>
<keyword evidence="7" id="KW-1015">Disulfide bond</keyword>
<gene>
    <name evidence="9" type="ORF">G3576_11435</name>
</gene>
<keyword evidence="10" id="KW-1185">Reference proteome</keyword>
<keyword evidence="6" id="KW-0106">Calcium</keyword>
<comment type="caution">
    <text evidence="9">The sequence shown here is derived from an EMBL/GenBank/DDBJ whole genome shotgun (WGS) entry which is preliminary data.</text>
</comment>
<keyword evidence="2" id="KW-0719">Serine esterase</keyword>
<organism evidence="9 10">
    <name type="scientific">Falsiroseomonas algicola</name>
    <dbReference type="NCBI Taxonomy" id="2716930"/>
    <lineage>
        <taxon>Bacteria</taxon>
        <taxon>Pseudomonadati</taxon>
        <taxon>Pseudomonadota</taxon>
        <taxon>Alphaproteobacteria</taxon>
        <taxon>Acetobacterales</taxon>
        <taxon>Roseomonadaceae</taxon>
        <taxon>Falsiroseomonas</taxon>
    </lineage>
</organism>
<dbReference type="SUPFAM" id="SSF53474">
    <property type="entry name" value="alpha/beta-Hydrolases"/>
    <property type="match status" value="1"/>
</dbReference>
<keyword evidence="5 9" id="KW-0378">Hydrolase</keyword>
<dbReference type="InterPro" id="IPR011118">
    <property type="entry name" value="Tannase/feruloyl_esterase"/>
</dbReference>
<dbReference type="PANTHER" id="PTHR33938">
    <property type="entry name" value="FERULOYL ESTERASE B-RELATED"/>
    <property type="match status" value="1"/>
</dbReference>
<dbReference type="AlphaFoldDB" id="A0A6M1LKB1"/>
<evidence type="ECO:0000256" key="2">
    <source>
        <dbReference type="ARBA" id="ARBA00022487"/>
    </source>
</evidence>
<comment type="similarity">
    <text evidence="1">Belongs to the tannase family.</text>
</comment>
<keyword evidence="4 8" id="KW-0732">Signal</keyword>
<evidence type="ECO:0000256" key="1">
    <source>
        <dbReference type="ARBA" id="ARBA00006249"/>
    </source>
</evidence>
<dbReference type="GO" id="GO:0052689">
    <property type="term" value="F:carboxylic ester hydrolase activity"/>
    <property type="evidence" value="ECO:0007669"/>
    <property type="project" value="UniProtKB-KW"/>
</dbReference>
<dbReference type="Gene3D" id="3.40.50.1820">
    <property type="entry name" value="alpha/beta hydrolase"/>
    <property type="match status" value="1"/>
</dbReference>
<evidence type="ECO:0000313" key="9">
    <source>
        <dbReference type="EMBL" id="NGM20627.1"/>
    </source>
</evidence>
<dbReference type="Proteomes" id="UP000475385">
    <property type="component" value="Unassembled WGS sequence"/>
</dbReference>
<accession>A0A6M1LKB1</accession>
<proteinExistence type="inferred from homology"/>
<feature type="signal peptide" evidence="8">
    <location>
        <begin position="1"/>
        <end position="24"/>
    </location>
</feature>
<evidence type="ECO:0000256" key="7">
    <source>
        <dbReference type="ARBA" id="ARBA00023157"/>
    </source>
</evidence>
<reference evidence="9 10" key="1">
    <citation type="submission" date="2020-03" db="EMBL/GenBank/DDBJ databases">
        <title>Roseomonas stagni sp. nov., isolated from pond water in Japan.</title>
        <authorList>
            <person name="Furuhata K."/>
            <person name="Miyamoto H."/>
            <person name="Goto K."/>
        </authorList>
    </citation>
    <scope>NUCLEOTIDE SEQUENCE [LARGE SCALE GENOMIC DNA]</scope>
    <source>
        <strain evidence="9 10">PeD5</strain>
    </source>
</reference>
<dbReference type="InterPro" id="IPR029058">
    <property type="entry name" value="AB_hydrolase_fold"/>
</dbReference>
<evidence type="ECO:0000256" key="5">
    <source>
        <dbReference type="ARBA" id="ARBA00022801"/>
    </source>
</evidence>
<dbReference type="RefSeq" id="WP_164694542.1">
    <property type="nucleotide sequence ID" value="NZ_JAAIKB010000004.1"/>
</dbReference>
<dbReference type="GO" id="GO:0046872">
    <property type="term" value="F:metal ion binding"/>
    <property type="evidence" value="ECO:0007669"/>
    <property type="project" value="UniProtKB-KW"/>
</dbReference>
<dbReference type="PANTHER" id="PTHR33938:SF15">
    <property type="entry name" value="FERULOYL ESTERASE B-RELATED"/>
    <property type="match status" value="1"/>
</dbReference>
<evidence type="ECO:0000256" key="6">
    <source>
        <dbReference type="ARBA" id="ARBA00022837"/>
    </source>
</evidence>
<name>A0A6M1LKB1_9PROT</name>
<dbReference type="EMBL" id="JAAIKB010000004">
    <property type="protein sequence ID" value="NGM20627.1"/>
    <property type="molecule type" value="Genomic_DNA"/>
</dbReference>
<sequence>MKHTLVVAALAATALPAATFPAWAQTPSPDQACAALTGLRIPATAITLPTSGAAITAVRLVPANEAGNPNGEYCRVMGAIAPVDPTAPEIRFQANLPTHWNRKALQFGGGGYNGRIPVTTGPEVHGLQGAATPLARGFLTFAGDSGHQAESADDASFALNDEALHNFGYAHIRKTLDAVRAVAEARYGQAPRRVYFNGGSTGGREGLTAAMRWPEAYDGIISWYPVSSYMGLRLWGAMLGRAVYDDDAAGWIPPAMVTRIAQESLQRCDGLDGVADGLVSNPAACRAGASAALEALRCKAGETGHPAHCLTATQIDRTMRVYHQGYTLPYAFANGLHDYLGYNSLEGIAMQLGSQAALTSPPRSGPNAHHVDRAYQFFRYFVNGGRDLDMRRLDVTAEGPQRERILEISRLFDASRADLSAFAQRGGKLILLQGNDDPSVSPWENARLHQRMRETMGEARADGFARFFLLPGLAHGGGRFAPQWGSVAALDNWVENGVPPQGQVVVDGTTSQTRGRTRPLCAAPTFPRYRGEGDQNNAASFVCAAE</sequence>
<protein>
    <submittedName>
        <fullName evidence="9">Tannase/feruloyl esterase family alpha/beta hydrolase</fullName>
    </submittedName>
</protein>
<feature type="chain" id="PRO_5026725987" evidence="8">
    <location>
        <begin position="25"/>
        <end position="546"/>
    </location>
</feature>
<evidence type="ECO:0000256" key="4">
    <source>
        <dbReference type="ARBA" id="ARBA00022729"/>
    </source>
</evidence>